<keyword evidence="8" id="KW-0479">Metal-binding</keyword>
<evidence type="ECO:0000256" key="4">
    <source>
        <dbReference type="ARBA" id="ARBA00022722"/>
    </source>
</evidence>
<feature type="domain" description="Reverse transcriptase" evidence="10">
    <location>
        <begin position="381"/>
        <end position="586"/>
    </location>
</feature>
<evidence type="ECO:0000256" key="3">
    <source>
        <dbReference type="ARBA" id="ARBA00022695"/>
    </source>
</evidence>
<dbReference type="Pfam" id="PF17917">
    <property type="entry name" value="RT_RNaseH"/>
    <property type="match status" value="1"/>
</dbReference>
<dbReference type="WBParaSite" id="SPAL_0001073600.1">
    <property type="protein sequence ID" value="SPAL_0001073600.1"/>
    <property type="gene ID" value="SPAL_0001073600"/>
</dbReference>
<dbReference type="InterPro" id="IPR001878">
    <property type="entry name" value="Znf_CCHC"/>
</dbReference>
<evidence type="ECO:0000313" key="12">
    <source>
        <dbReference type="WBParaSite" id="SPAL_0001073600.1"/>
    </source>
</evidence>
<name>A0A0N5BY74_STREA</name>
<dbReference type="EC" id="2.7.7.49" evidence="1"/>
<keyword evidence="8" id="KW-0863">Zinc-finger</keyword>
<organism evidence="11 12">
    <name type="scientific">Strongyloides papillosus</name>
    <name type="common">Intestinal threadworm</name>
    <dbReference type="NCBI Taxonomy" id="174720"/>
    <lineage>
        <taxon>Eukaryota</taxon>
        <taxon>Metazoa</taxon>
        <taxon>Ecdysozoa</taxon>
        <taxon>Nematoda</taxon>
        <taxon>Chromadorea</taxon>
        <taxon>Rhabditida</taxon>
        <taxon>Tylenchina</taxon>
        <taxon>Panagrolaimomorpha</taxon>
        <taxon>Strongyloidoidea</taxon>
        <taxon>Strongyloididae</taxon>
        <taxon>Strongyloides</taxon>
    </lineage>
</organism>
<dbReference type="InterPro" id="IPR041373">
    <property type="entry name" value="RT_RNaseH"/>
</dbReference>
<dbReference type="SMART" id="SM00343">
    <property type="entry name" value="ZnF_C2HC"/>
    <property type="match status" value="2"/>
</dbReference>
<dbReference type="GO" id="GO:0004519">
    <property type="term" value="F:endonuclease activity"/>
    <property type="evidence" value="ECO:0007669"/>
    <property type="project" value="UniProtKB-KW"/>
</dbReference>
<evidence type="ECO:0000259" key="9">
    <source>
        <dbReference type="PROSITE" id="PS50158"/>
    </source>
</evidence>
<dbReference type="PROSITE" id="PS50158">
    <property type="entry name" value="ZF_CCHC"/>
    <property type="match status" value="1"/>
</dbReference>
<evidence type="ECO:0000259" key="10">
    <source>
        <dbReference type="PROSITE" id="PS50878"/>
    </source>
</evidence>
<evidence type="ECO:0000256" key="8">
    <source>
        <dbReference type="PROSITE-ProRule" id="PRU00047"/>
    </source>
</evidence>
<dbReference type="Gene3D" id="3.30.70.270">
    <property type="match status" value="1"/>
</dbReference>
<dbReference type="PROSITE" id="PS50878">
    <property type="entry name" value="RT_POL"/>
    <property type="match status" value="1"/>
</dbReference>
<dbReference type="Gene3D" id="4.10.60.10">
    <property type="entry name" value="Zinc finger, CCHC-type"/>
    <property type="match status" value="1"/>
</dbReference>
<evidence type="ECO:0000256" key="2">
    <source>
        <dbReference type="ARBA" id="ARBA00022679"/>
    </source>
</evidence>
<dbReference type="AlphaFoldDB" id="A0A0N5BY74"/>
<protein>
    <recommendedName>
        <fullName evidence="1">RNA-directed DNA polymerase</fullName>
        <ecNumber evidence="1">2.7.7.49</ecNumber>
    </recommendedName>
</protein>
<dbReference type="InterPro" id="IPR000477">
    <property type="entry name" value="RT_dom"/>
</dbReference>
<feature type="domain" description="CCHC-type" evidence="9">
    <location>
        <begin position="253"/>
        <end position="268"/>
    </location>
</feature>
<dbReference type="CDD" id="cd01647">
    <property type="entry name" value="RT_LTR"/>
    <property type="match status" value="1"/>
</dbReference>
<evidence type="ECO:0000256" key="1">
    <source>
        <dbReference type="ARBA" id="ARBA00012493"/>
    </source>
</evidence>
<keyword evidence="11" id="KW-1185">Reference proteome</keyword>
<dbReference type="PANTHER" id="PTHR37984">
    <property type="entry name" value="PROTEIN CBG26694"/>
    <property type="match status" value="1"/>
</dbReference>
<dbReference type="Proteomes" id="UP000046392">
    <property type="component" value="Unplaced"/>
</dbReference>
<dbReference type="Pfam" id="PF17921">
    <property type="entry name" value="Integrase_H2C2"/>
    <property type="match status" value="1"/>
</dbReference>
<accession>A0A0N5BY74</accession>
<dbReference type="Gene3D" id="1.10.340.70">
    <property type="match status" value="1"/>
</dbReference>
<dbReference type="InterPro" id="IPR041588">
    <property type="entry name" value="Integrase_H2C2"/>
</dbReference>
<keyword evidence="2" id="KW-0808">Transferase</keyword>
<sequence length="1025" mass="119238">MDLESKKDKRVEKFEMRFPMMEVLRFDKYHEENIITFASLEKDDIMDDLDKVSIILEKLSGELKKKLYLMKSPEDIIKMCWSSKGITEGLKELLLREFGGFQNPLVRFIELMNGDLDSDDPEDALTELQTKYAVLKPKLSDDKVLIGMFMNFLEKSNSTLCMEIKEVFREKIVKQQFTEVSADKTDKIAKVAKLEFQNKNGSFNKTRKVDYKRNQTYFRRNVTGNSEIICYKCNGKNHLSINCNSKFGLNVTCEECGGKGHYTNNCPNVKKAVKKLHSKILDDSGDVAIDDENKDFEDYSGVPSFRINKLARRDFIYETKWVPKFVSSLEKKQQIDLVSLFSDIENVKNYFVKLFSGGIGLVPHEFKLTLKENIKPVFFKTPRNIPYALVEATKEKLREMERENIIEKCYNPTWGSPIMVVQKTNNMDDKIKVRITGDYSCTVNPFLEDFNSIIPDRESIFCKLQGNYYSTLDLSDAFWNIGIEKESRDLTTIVTPWSCYRFKRLPQGLKVSPLIFQCYLESQLNPDMLEEIVIYQDDIIIITDTLERNRQLVFDIMTKLESLNLRLSKDKLLLFKKEVKFLGCWISAKGRKICTERYNHFKALKFPETLKDLETFQGLLSYFASYLVGLYKFKECFELEKVKVKNNKIIPTTMQLEYFAEITKQLSSDNAVVHYSLKEKLLLACDSSENIMGATLFHVYSDNSRKPIISACKTLTSFEKKYDIASKEALAIVYFVQRFNQYLRCRKFEIECDNRAVTCIFQNNKNISKLAAKRIARYRLILSHYDFSIKLIRSKDNVLPDALSRLIDMDKVELFKEEEVLVSALSDSNHKNEFMLLKEELPSSVNISELIFISNEDEVVNKVKGILSGNGNWDKKSRNLEEQFLLKNRFNLDVLDNILLVKNVPYIPKNFRLKLLQDIHGMEHYGITTMLELSKKFEFPLKKEIISSFIKSCNICQKSGKKPKFVSDKWPEALYSFHRCHIDYLKYDGKDIILLVDAYSGWIAAKITNKSSSEETIEFGFLYLF</sequence>
<dbReference type="GO" id="GO:0008270">
    <property type="term" value="F:zinc ion binding"/>
    <property type="evidence" value="ECO:0007669"/>
    <property type="project" value="UniProtKB-KW"/>
</dbReference>
<keyword evidence="4" id="KW-0540">Nuclease</keyword>
<keyword evidence="8" id="KW-0862">Zinc</keyword>
<dbReference type="InterPro" id="IPR050951">
    <property type="entry name" value="Retrovirus_Pol_polyprotein"/>
</dbReference>
<dbReference type="GO" id="GO:0003676">
    <property type="term" value="F:nucleic acid binding"/>
    <property type="evidence" value="ECO:0007669"/>
    <property type="project" value="InterPro"/>
</dbReference>
<evidence type="ECO:0000256" key="5">
    <source>
        <dbReference type="ARBA" id="ARBA00022759"/>
    </source>
</evidence>
<keyword evidence="7" id="KW-0695">RNA-directed DNA polymerase</keyword>
<keyword evidence="3" id="KW-0548">Nucleotidyltransferase</keyword>
<keyword evidence="5" id="KW-0255">Endonuclease</keyword>
<dbReference type="InterPro" id="IPR043128">
    <property type="entry name" value="Rev_trsase/Diguanyl_cyclase"/>
</dbReference>
<dbReference type="InterPro" id="IPR036875">
    <property type="entry name" value="Znf_CCHC_sf"/>
</dbReference>
<evidence type="ECO:0000256" key="7">
    <source>
        <dbReference type="ARBA" id="ARBA00022918"/>
    </source>
</evidence>
<dbReference type="SUPFAM" id="SSF56672">
    <property type="entry name" value="DNA/RNA polymerases"/>
    <property type="match status" value="1"/>
</dbReference>
<proteinExistence type="predicted"/>
<dbReference type="STRING" id="174720.A0A0N5BY74"/>
<dbReference type="GO" id="GO:0016787">
    <property type="term" value="F:hydrolase activity"/>
    <property type="evidence" value="ECO:0007669"/>
    <property type="project" value="UniProtKB-KW"/>
</dbReference>
<keyword evidence="6" id="KW-0378">Hydrolase</keyword>
<dbReference type="CDD" id="cd09274">
    <property type="entry name" value="RNase_HI_RT_Ty3"/>
    <property type="match status" value="1"/>
</dbReference>
<evidence type="ECO:0000313" key="11">
    <source>
        <dbReference type="Proteomes" id="UP000046392"/>
    </source>
</evidence>
<dbReference type="Pfam" id="PF00078">
    <property type="entry name" value="RVT_1"/>
    <property type="match status" value="1"/>
</dbReference>
<evidence type="ECO:0000256" key="6">
    <source>
        <dbReference type="ARBA" id="ARBA00022801"/>
    </source>
</evidence>
<dbReference type="InterPro" id="IPR043502">
    <property type="entry name" value="DNA/RNA_pol_sf"/>
</dbReference>
<reference evidence="12" key="1">
    <citation type="submission" date="2017-02" db="UniProtKB">
        <authorList>
            <consortium name="WormBaseParasite"/>
        </authorList>
    </citation>
    <scope>IDENTIFICATION</scope>
</reference>
<dbReference type="GO" id="GO:0019899">
    <property type="term" value="F:enzyme binding"/>
    <property type="evidence" value="ECO:0007669"/>
    <property type="project" value="UniProtKB-ARBA"/>
</dbReference>
<dbReference type="Gene3D" id="3.10.10.10">
    <property type="entry name" value="HIV Type 1 Reverse Transcriptase, subunit A, domain 1"/>
    <property type="match status" value="1"/>
</dbReference>
<dbReference type="GO" id="GO:0003964">
    <property type="term" value="F:RNA-directed DNA polymerase activity"/>
    <property type="evidence" value="ECO:0007669"/>
    <property type="project" value="UniProtKB-KW"/>
</dbReference>
<dbReference type="PANTHER" id="PTHR37984:SF9">
    <property type="entry name" value="INTEGRASE CATALYTIC DOMAIN-CONTAINING PROTEIN"/>
    <property type="match status" value="1"/>
</dbReference>
<dbReference type="SUPFAM" id="SSF57756">
    <property type="entry name" value="Retrovirus zinc finger-like domains"/>
    <property type="match status" value="1"/>
</dbReference>